<comment type="caution">
    <text evidence="2">The sequence shown here is derived from an EMBL/GenBank/DDBJ whole genome shotgun (WGS) entry which is preliminary data.</text>
</comment>
<name>A0ABY2WM50_9FLAO</name>
<dbReference type="InterPro" id="IPR025737">
    <property type="entry name" value="FApF"/>
</dbReference>
<proteinExistence type="predicted"/>
<feature type="signal peptide" evidence="1">
    <location>
        <begin position="1"/>
        <end position="21"/>
    </location>
</feature>
<evidence type="ECO:0000256" key="1">
    <source>
        <dbReference type="SAM" id="SignalP"/>
    </source>
</evidence>
<accession>A0ABY2WM50</accession>
<evidence type="ECO:0000313" key="3">
    <source>
        <dbReference type="Proteomes" id="UP000751614"/>
    </source>
</evidence>
<dbReference type="Pfam" id="PF13557">
    <property type="entry name" value="Phenol_MetA_deg"/>
    <property type="match status" value="1"/>
</dbReference>
<sequence length="325" mass="35295">MKIFGSLLLFMAICTMDMCYAQTCCSGGVPLSNNLGLPNEGKGAFTLGVSYDYNNLNTLNAGSDRLDDDSRLRVTNSVLVSAGYAFTDRLSIESLLTWVNQLRTISQFGNETDTETSGIGDGVFLVKYAFPDLVGEKSNISIGGGIKIPFGRSDFTTGEGIQLTADLQPGSGAWDFVGLVSFSKNPAFRESATLSANVTIRFTGVNKDYLNSTSTYEFGNEIQGNVGYSDQFLWLNTLFEPSLVVKYRKAFVDKINASNLPNTGGEWIFIRPEISAALSPSMALVSKVEIPVHSFVEGTQLTPTLRVTAGIFITLKRKNNTILNN</sequence>
<protein>
    <submittedName>
        <fullName evidence="2">Transporter</fullName>
    </submittedName>
</protein>
<reference evidence="2 3" key="1">
    <citation type="submission" date="2019-05" db="EMBL/GenBank/DDBJ databases">
        <title>Flagellimonas sp. AsT0115, sp. nov., isolated from a marine red algae, Asparagopsis taxiformis.</title>
        <authorList>
            <person name="Kim J."/>
            <person name="Jeong S.E."/>
            <person name="Jeon C.O."/>
        </authorList>
    </citation>
    <scope>NUCLEOTIDE SEQUENCE [LARGE SCALE GENOMIC DNA]</scope>
    <source>
        <strain evidence="2 3">AsT0115</strain>
    </source>
</reference>
<keyword evidence="3" id="KW-1185">Reference proteome</keyword>
<evidence type="ECO:0000313" key="2">
    <source>
        <dbReference type="EMBL" id="TMU55606.1"/>
    </source>
</evidence>
<dbReference type="RefSeq" id="WP_138837929.1">
    <property type="nucleotide sequence ID" value="NZ_VCNI01000002.1"/>
</dbReference>
<keyword evidence="1" id="KW-0732">Signal</keyword>
<dbReference type="EMBL" id="VCNI01000002">
    <property type="protein sequence ID" value="TMU55606.1"/>
    <property type="molecule type" value="Genomic_DNA"/>
</dbReference>
<gene>
    <name evidence="2" type="ORF">FGG15_15685</name>
</gene>
<organism evidence="2 3">
    <name type="scientific">Flagellimonas algicola</name>
    <dbReference type="NCBI Taxonomy" id="2583815"/>
    <lineage>
        <taxon>Bacteria</taxon>
        <taxon>Pseudomonadati</taxon>
        <taxon>Bacteroidota</taxon>
        <taxon>Flavobacteriia</taxon>
        <taxon>Flavobacteriales</taxon>
        <taxon>Flavobacteriaceae</taxon>
        <taxon>Flagellimonas</taxon>
    </lineage>
</organism>
<dbReference type="Proteomes" id="UP000751614">
    <property type="component" value="Unassembled WGS sequence"/>
</dbReference>
<feature type="chain" id="PRO_5047232737" evidence="1">
    <location>
        <begin position="22"/>
        <end position="325"/>
    </location>
</feature>